<dbReference type="InterPro" id="IPR009057">
    <property type="entry name" value="Homeodomain-like_sf"/>
</dbReference>
<gene>
    <name evidence="1" type="ORF">EHS11_11185</name>
</gene>
<dbReference type="EMBL" id="RQHV01000050">
    <property type="protein sequence ID" value="TGN09650.1"/>
    <property type="molecule type" value="Genomic_DNA"/>
</dbReference>
<keyword evidence="2" id="KW-1185">Reference proteome</keyword>
<dbReference type="AlphaFoldDB" id="A0A4R9LNZ9"/>
<dbReference type="Gene3D" id="1.10.10.10">
    <property type="entry name" value="Winged helix-like DNA-binding domain superfamily/Winged helix DNA-binding domain"/>
    <property type="match status" value="1"/>
</dbReference>
<name>A0A4R9LNZ9_9LEPT</name>
<dbReference type="SUPFAM" id="SSF46689">
    <property type="entry name" value="Homeodomain-like"/>
    <property type="match status" value="1"/>
</dbReference>
<evidence type="ECO:0000313" key="2">
    <source>
        <dbReference type="Proteomes" id="UP000298264"/>
    </source>
</evidence>
<dbReference type="Pfam" id="PF04255">
    <property type="entry name" value="DUF433"/>
    <property type="match status" value="1"/>
</dbReference>
<dbReference type="Proteomes" id="UP000298264">
    <property type="component" value="Unassembled WGS sequence"/>
</dbReference>
<protein>
    <submittedName>
        <fullName evidence="1">DUF433 domain-containing protein</fullName>
    </submittedName>
</protein>
<reference evidence="1" key="1">
    <citation type="journal article" date="2019" name="PLoS Negl. Trop. Dis.">
        <title>Revisiting the worldwide diversity of Leptospira species in the environment.</title>
        <authorList>
            <person name="Vincent A.T."/>
            <person name="Schiettekatte O."/>
            <person name="Bourhy P."/>
            <person name="Veyrier F.J."/>
            <person name="Picardeau M."/>
        </authorList>
    </citation>
    <scope>NUCLEOTIDE SEQUENCE [LARGE SCALE GENOMIC DNA]</scope>
    <source>
        <strain evidence="1">201400974</strain>
    </source>
</reference>
<dbReference type="InterPro" id="IPR007367">
    <property type="entry name" value="DUF433"/>
</dbReference>
<dbReference type="PANTHER" id="PTHR34849:SF5">
    <property type="entry name" value="SSL2733 PROTEIN"/>
    <property type="match status" value="1"/>
</dbReference>
<dbReference type="OrthoDB" id="9808242at2"/>
<organism evidence="1 2">
    <name type="scientific">Leptospira ilyithenensis</name>
    <dbReference type="NCBI Taxonomy" id="2484901"/>
    <lineage>
        <taxon>Bacteria</taxon>
        <taxon>Pseudomonadati</taxon>
        <taxon>Spirochaetota</taxon>
        <taxon>Spirochaetia</taxon>
        <taxon>Leptospirales</taxon>
        <taxon>Leptospiraceae</taxon>
        <taxon>Leptospira</taxon>
    </lineage>
</organism>
<comment type="caution">
    <text evidence="1">The sequence shown here is derived from an EMBL/GenBank/DDBJ whole genome shotgun (WGS) entry which is preliminary data.</text>
</comment>
<dbReference type="InterPro" id="IPR036388">
    <property type="entry name" value="WH-like_DNA-bd_sf"/>
</dbReference>
<evidence type="ECO:0000313" key="1">
    <source>
        <dbReference type="EMBL" id="TGN09650.1"/>
    </source>
</evidence>
<dbReference type="PANTHER" id="PTHR34849">
    <property type="entry name" value="SSL5025 PROTEIN"/>
    <property type="match status" value="1"/>
</dbReference>
<accession>A0A4R9LNZ9</accession>
<proteinExistence type="predicted"/>
<sequence>MNYREHLSASPQVMLGKPVIKNTRITVELILERLGEGMNIEDILSATPGISKEDIYACIAYSSEVISKETLLAS</sequence>